<name>A0AAD7BLJ6_9AGAR</name>
<reference evidence="1" key="1">
    <citation type="submission" date="2023-03" db="EMBL/GenBank/DDBJ databases">
        <title>Massive genome expansion in bonnet fungi (Mycena s.s.) driven by repeated elements and novel gene families across ecological guilds.</title>
        <authorList>
            <consortium name="Lawrence Berkeley National Laboratory"/>
            <person name="Harder C.B."/>
            <person name="Miyauchi S."/>
            <person name="Viragh M."/>
            <person name="Kuo A."/>
            <person name="Thoen E."/>
            <person name="Andreopoulos B."/>
            <person name="Lu D."/>
            <person name="Skrede I."/>
            <person name="Drula E."/>
            <person name="Henrissat B."/>
            <person name="Morin E."/>
            <person name="Kohler A."/>
            <person name="Barry K."/>
            <person name="LaButti K."/>
            <person name="Morin E."/>
            <person name="Salamov A."/>
            <person name="Lipzen A."/>
            <person name="Mereny Z."/>
            <person name="Hegedus B."/>
            <person name="Baldrian P."/>
            <person name="Stursova M."/>
            <person name="Weitz H."/>
            <person name="Taylor A."/>
            <person name="Grigoriev I.V."/>
            <person name="Nagy L.G."/>
            <person name="Martin F."/>
            <person name="Kauserud H."/>
        </authorList>
    </citation>
    <scope>NUCLEOTIDE SEQUENCE</scope>
    <source>
        <strain evidence="1">9284</strain>
    </source>
</reference>
<evidence type="ECO:0000313" key="2">
    <source>
        <dbReference type="Proteomes" id="UP001221142"/>
    </source>
</evidence>
<dbReference type="AlphaFoldDB" id="A0AAD7BLJ6"/>
<protein>
    <submittedName>
        <fullName evidence="1">Uncharacterized protein</fullName>
    </submittedName>
</protein>
<keyword evidence="2" id="KW-1185">Reference proteome</keyword>
<organism evidence="1 2">
    <name type="scientific">Roridomyces roridus</name>
    <dbReference type="NCBI Taxonomy" id="1738132"/>
    <lineage>
        <taxon>Eukaryota</taxon>
        <taxon>Fungi</taxon>
        <taxon>Dikarya</taxon>
        <taxon>Basidiomycota</taxon>
        <taxon>Agaricomycotina</taxon>
        <taxon>Agaricomycetes</taxon>
        <taxon>Agaricomycetidae</taxon>
        <taxon>Agaricales</taxon>
        <taxon>Marasmiineae</taxon>
        <taxon>Mycenaceae</taxon>
        <taxon>Roridomyces</taxon>
    </lineage>
</organism>
<accession>A0AAD7BLJ6</accession>
<gene>
    <name evidence="1" type="ORF">FB45DRAFT_85908</name>
</gene>
<dbReference type="EMBL" id="JARKIF010000013">
    <property type="protein sequence ID" value="KAJ7624673.1"/>
    <property type="molecule type" value="Genomic_DNA"/>
</dbReference>
<dbReference type="SUPFAM" id="SSF56112">
    <property type="entry name" value="Protein kinase-like (PK-like)"/>
    <property type="match status" value="1"/>
</dbReference>
<evidence type="ECO:0000313" key="1">
    <source>
        <dbReference type="EMBL" id="KAJ7624673.1"/>
    </source>
</evidence>
<dbReference type="InterPro" id="IPR011009">
    <property type="entry name" value="Kinase-like_dom_sf"/>
</dbReference>
<sequence length="553" mass="62528">MGDLILNHEIPGASSSRLIVRRHNRKLPNYVRRVYSAQIMGLQSPMTARVIEGPDAEEQWRREIALYSNLRNPYVLQLYGIGHSGGVHVLVFHDDLVPWGNFRDQYADQSHFSLVYFYACLDTQLRGGRQYISSIGGGELSWNNYTVWIRLSKGVLHMELEPPESRAAGLELLTSDHASDYGSCSISSFLTPPPTSVIIESLSLDFYHGICNWHLGWYTWFTVPTNLPIQLGSIYHVPTGQLDMAFQIAVLPEVRPISSAWCYEDPYVKDYLHQIKEDKDNGISFLDNGWIRVDSGGVLDRYCHATVILWSNSHKAWMAQAAHILSALDIHSNLHQYAFLDTFQCIMDLVGSIENLPPGYLFLCPKEMFTVNGRGHHTIPDCPAYWSLDLSGVARLTAEEASELGFPGLRMEVKVHGIFLGEKDCTGIRQFHAAKGYDPDGVDMAREMGYPIFELICTKEELHAHLRAVGLDEESDEDRFEDADDEHKAEEGASTWSWKKMVKSWKSRMVRFPGFYPALITNCSCCRGRAKISPSASRRKVPKEKAYGKHCSS</sequence>
<comment type="caution">
    <text evidence="1">The sequence shown here is derived from an EMBL/GenBank/DDBJ whole genome shotgun (WGS) entry which is preliminary data.</text>
</comment>
<dbReference type="Proteomes" id="UP001221142">
    <property type="component" value="Unassembled WGS sequence"/>
</dbReference>
<proteinExistence type="predicted"/>